<gene>
    <name evidence="3" type="ORF">QQF64_019536</name>
</gene>
<name>A0ABR3LHB9_9TELE</name>
<accession>A0ABR3LHB9</accession>
<evidence type="ECO:0000313" key="3">
    <source>
        <dbReference type="EMBL" id="KAL1251740.1"/>
    </source>
</evidence>
<proteinExistence type="predicted"/>
<dbReference type="InterPro" id="IPR013106">
    <property type="entry name" value="Ig_V-set"/>
</dbReference>
<keyword evidence="1" id="KW-1133">Transmembrane helix</keyword>
<dbReference type="SMART" id="SM00409">
    <property type="entry name" value="IG"/>
    <property type="match status" value="2"/>
</dbReference>
<dbReference type="Pfam" id="PF07686">
    <property type="entry name" value="V-set"/>
    <property type="match status" value="1"/>
</dbReference>
<dbReference type="PANTHER" id="PTHR21063:SF4">
    <property type="entry name" value="CD48 ANTIGEN-RELATED"/>
    <property type="match status" value="1"/>
</dbReference>
<feature type="transmembrane region" description="Helical" evidence="1">
    <location>
        <begin position="383"/>
        <end position="403"/>
    </location>
</feature>
<dbReference type="InterPro" id="IPR036179">
    <property type="entry name" value="Ig-like_dom_sf"/>
</dbReference>
<keyword evidence="4" id="KW-1185">Reference proteome</keyword>
<feature type="non-terminal residue" evidence="3">
    <location>
        <position position="418"/>
    </location>
</feature>
<protein>
    <recommendedName>
        <fullName evidence="2">Ig-like domain-containing protein</fullName>
    </recommendedName>
</protein>
<dbReference type="InterPro" id="IPR013783">
    <property type="entry name" value="Ig-like_fold"/>
</dbReference>
<evidence type="ECO:0000259" key="2">
    <source>
        <dbReference type="PROSITE" id="PS50835"/>
    </source>
</evidence>
<dbReference type="EMBL" id="JAYMGO010000022">
    <property type="protein sequence ID" value="KAL1251740.1"/>
    <property type="molecule type" value="Genomic_DNA"/>
</dbReference>
<dbReference type="PROSITE" id="PS50835">
    <property type="entry name" value="IG_LIKE"/>
    <property type="match status" value="1"/>
</dbReference>
<keyword evidence="1" id="KW-0472">Membrane</keyword>
<keyword evidence="1" id="KW-0812">Transmembrane</keyword>
<dbReference type="InterPro" id="IPR003598">
    <property type="entry name" value="Ig_sub2"/>
</dbReference>
<reference evidence="3 4" key="1">
    <citation type="submission" date="2023-09" db="EMBL/GenBank/DDBJ databases">
        <authorList>
            <person name="Wang M."/>
        </authorList>
    </citation>
    <scope>NUCLEOTIDE SEQUENCE [LARGE SCALE GENOMIC DNA]</scope>
    <source>
        <strain evidence="3">GT-2023</strain>
        <tissue evidence="3">Liver</tissue>
    </source>
</reference>
<feature type="transmembrane region" description="Helical" evidence="1">
    <location>
        <begin position="152"/>
        <end position="177"/>
    </location>
</feature>
<feature type="domain" description="Ig-like" evidence="2">
    <location>
        <begin position="39"/>
        <end position="133"/>
    </location>
</feature>
<dbReference type="SMART" id="SM00408">
    <property type="entry name" value="IGc2"/>
    <property type="match status" value="2"/>
</dbReference>
<dbReference type="Gene3D" id="2.60.40.10">
    <property type="entry name" value="Immunoglobulins"/>
    <property type="match status" value="2"/>
</dbReference>
<evidence type="ECO:0000313" key="4">
    <source>
        <dbReference type="Proteomes" id="UP001558613"/>
    </source>
</evidence>
<dbReference type="PANTHER" id="PTHR21063">
    <property type="entry name" value="LFA-3"/>
    <property type="match status" value="1"/>
</dbReference>
<dbReference type="InterPro" id="IPR003599">
    <property type="entry name" value="Ig_sub"/>
</dbReference>
<sequence length="418" mass="46377">MVCLVFIQTQCQCWREIQSLCTLSSDSEKIFNVSVTDVPAAELYEMKEGEAVTLDAGLMKQPNDVMAWYFNDTLIAEITEDQSKICTDNHCSKRFRDRLQLNHQTGSLTITNIRITDSGEYKLKISSSSSKFSFNRVKSFSVSITAVPDSGLPAAAVAGIVVGALLLVASVAVGVVYCHRMNRRTKLELEQECGYLKQSTAFLCLIYHYHWKLKRQTITLLLQSAVIQQIQRSALSKLGELKKRIFGSSDSEIIFSVTVIGVPVAEEDEIKRKSVKDGESVTLDPGVIKGPNDEMTWFFNYTLIAEITGGQSKTCTNDQCAQRFRDRLKLDHQTGSLTITNTRTTDSGLYKLQIQSSKSSFSLRRIKSFSFTVTGSGLYPGKIAGICAAVIVVLLVTLTVGVLCCRRHRSHTPVSHNV</sequence>
<dbReference type="Proteomes" id="UP001558613">
    <property type="component" value="Unassembled WGS sequence"/>
</dbReference>
<evidence type="ECO:0000256" key="1">
    <source>
        <dbReference type="SAM" id="Phobius"/>
    </source>
</evidence>
<dbReference type="SUPFAM" id="SSF48726">
    <property type="entry name" value="Immunoglobulin"/>
    <property type="match status" value="2"/>
</dbReference>
<dbReference type="InterPro" id="IPR007110">
    <property type="entry name" value="Ig-like_dom"/>
</dbReference>
<organism evidence="3 4">
    <name type="scientific">Cirrhinus molitorella</name>
    <name type="common">mud carp</name>
    <dbReference type="NCBI Taxonomy" id="172907"/>
    <lineage>
        <taxon>Eukaryota</taxon>
        <taxon>Metazoa</taxon>
        <taxon>Chordata</taxon>
        <taxon>Craniata</taxon>
        <taxon>Vertebrata</taxon>
        <taxon>Euteleostomi</taxon>
        <taxon>Actinopterygii</taxon>
        <taxon>Neopterygii</taxon>
        <taxon>Teleostei</taxon>
        <taxon>Ostariophysi</taxon>
        <taxon>Cypriniformes</taxon>
        <taxon>Cyprinidae</taxon>
        <taxon>Labeoninae</taxon>
        <taxon>Labeonini</taxon>
        <taxon>Cirrhinus</taxon>
    </lineage>
</organism>
<comment type="caution">
    <text evidence="3">The sequence shown here is derived from an EMBL/GenBank/DDBJ whole genome shotgun (WGS) entry which is preliminary data.</text>
</comment>